<proteinExistence type="predicted"/>
<feature type="transmembrane region" description="Helical" evidence="2">
    <location>
        <begin position="142"/>
        <end position="164"/>
    </location>
</feature>
<feature type="transmembrane region" description="Helical" evidence="2">
    <location>
        <begin position="108"/>
        <end position="130"/>
    </location>
</feature>
<feature type="transmembrane region" description="Helical" evidence="2">
    <location>
        <begin position="176"/>
        <end position="193"/>
    </location>
</feature>
<feature type="transmembrane region" description="Helical" evidence="2">
    <location>
        <begin position="6"/>
        <end position="26"/>
    </location>
</feature>
<feature type="transmembrane region" description="Helical" evidence="2">
    <location>
        <begin position="76"/>
        <end position="96"/>
    </location>
</feature>
<keyword evidence="2" id="KW-1133">Transmembrane helix</keyword>
<keyword evidence="2" id="KW-0472">Membrane</keyword>
<feature type="transmembrane region" description="Helical" evidence="2">
    <location>
        <begin position="38"/>
        <end position="56"/>
    </location>
</feature>
<feature type="region of interest" description="Disordered" evidence="1">
    <location>
        <begin position="259"/>
        <end position="286"/>
    </location>
</feature>
<gene>
    <name evidence="4" type="ORF">KVT40_007506</name>
</gene>
<protein>
    <recommendedName>
        <fullName evidence="3">Rhodopsin domain-containing protein</fullName>
    </recommendedName>
</protein>
<name>A0A8K0KV23_9PEZI</name>
<feature type="transmembrane region" description="Helical" evidence="2">
    <location>
        <begin position="213"/>
        <end position="234"/>
    </location>
</feature>
<evidence type="ECO:0000256" key="1">
    <source>
        <dbReference type="SAM" id="MobiDB-lite"/>
    </source>
</evidence>
<keyword evidence="5" id="KW-1185">Reference proteome</keyword>
<feature type="domain" description="Rhodopsin" evidence="3">
    <location>
        <begin position="22"/>
        <end position="238"/>
    </location>
</feature>
<dbReference type="AlphaFoldDB" id="A0A8K0KV23"/>
<feature type="compositionally biased region" description="Polar residues" evidence="1">
    <location>
        <begin position="263"/>
        <end position="274"/>
    </location>
</feature>
<sequence length="338" mass="36928">MLSTLLVVSICLLAWTIFALLIRVYMRRKVNGPWGLDDWVAVLGTISVVIHTILALHRLDEWSVTQVTRALGTELAINILYLVTVASSRISTGLLLERLERKRANVLAIRVANSTSLVWLTGGSIALGVLERKGCATSFPAWSMIEAISILLELVVLTNVVVLVWDLKMPYKQKSVVTLSFALRLVTIGPYALRLVYLDKSSCGRYGLRSNTAFTVTSFVAAHVSIMVATFSCVKQFLGAFDTGAFGTGTIGKLKNTQEKSYEMSQGSSKSLSGQEGPISRQEMRLRPDNVGYTVTEIETSGQIEAVDGSSVASDDSEKGIIRKTQHWDITDGPGRPL</sequence>
<dbReference type="PANTHER" id="PTHR39614:SF2">
    <property type="entry name" value="INTEGRAL MEMBRANE PROTEIN"/>
    <property type="match status" value="1"/>
</dbReference>
<reference evidence="4" key="1">
    <citation type="submission" date="2021-07" db="EMBL/GenBank/DDBJ databases">
        <title>Elsinoe batatas strain:CRI-CJ2 Genome sequencing and assembly.</title>
        <authorList>
            <person name="Huang L."/>
        </authorList>
    </citation>
    <scope>NUCLEOTIDE SEQUENCE</scope>
    <source>
        <strain evidence="4">CRI-CJ2</strain>
    </source>
</reference>
<dbReference type="OrthoDB" id="3897607at2759"/>
<evidence type="ECO:0000259" key="3">
    <source>
        <dbReference type="Pfam" id="PF20684"/>
    </source>
</evidence>
<dbReference type="Pfam" id="PF20684">
    <property type="entry name" value="Fung_rhodopsin"/>
    <property type="match status" value="1"/>
</dbReference>
<organism evidence="4 5">
    <name type="scientific">Elsinoe batatas</name>
    <dbReference type="NCBI Taxonomy" id="2601811"/>
    <lineage>
        <taxon>Eukaryota</taxon>
        <taxon>Fungi</taxon>
        <taxon>Dikarya</taxon>
        <taxon>Ascomycota</taxon>
        <taxon>Pezizomycotina</taxon>
        <taxon>Dothideomycetes</taxon>
        <taxon>Dothideomycetidae</taxon>
        <taxon>Myriangiales</taxon>
        <taxon>Elsinoaceae</taxon>
        <taxon>Elsinoe</taxon>
    </lineage>
</organism>
<comment type="caution">
    <text evidence="4">The sequence shown here is derived from an EMBL/GenBank/DDBJ whole genome shotgun (WGS) entry which is preliminary data.</text>
</comment>
<dbReference type="PANTHER" id="PTHR39614">
    <property type="entry name" value="INTEGRAL MEMBRANE PROTEIN"/>
    <property type="match status" value="1"/>
</dbReference>
<dbReference type="Proteomes" id="UP000809789">
    <property type="component" value="Unassembled WGS sequence"/>
</dbReference>
<dbReference type="InterPro" id="IPR049326">
    <property type="entry name" value="Rhodopsin_dom_fungi"/>
</dbReference>
<evidence type="ECO:0000313" key="4">
    <source>
        <dbReference type="EMBL" id="KAG8624439.1"/>
    </source>
</evidence>
<accession>A0A8K0KV23</accession>
<evidence type="ECO:0000256" key="2">
    <source>
        <dbReference type="SAM" id="Phobius"/>
    </source>
</evidence>
<keyword evidence="2" id="KW-0812">Transmembrane</keyword>
<dbReference type="EMBL" id="JAESVG020000009">
    <property type="protein sequence ID" value="KAG8624439.1"/>
    <property type="molecule type" value="Genomic_DNA"/>
</dbReference>
<evidence type="ECO:0000313" key="5">
    <source>
        <dbReference type="Proteomes" id="UP000809789"/>
    </source>
</evidence>